<evidence type="ECO:0000256" key="1">
    <source>
        <dbReference type="SAM" id="SignalP"/>
    </source>
</evidence>
<feature type="chain" id="PRO_5007457838" evidence="1">
    <location>
        <begin position="21"/>
        <end position="151"/>
    </location>
</feature>
<comment type="caution">
    <text evidence="2">The sequence shown here is derived from an EMBL/GenBank/DDBJ whole genome shotgun (WGS) entry which is preliminary data.</text>
</comment>
<keyword evidence="1" id="KW-0732">Signal</keyword>
<evidence type="ECO:0000313" key="2">
    <source>
        <dbReference type="EMBL" id="KXA12117.1"/>
    </source>
</evidence>
<dbReference type="AlphaFoldDB" id="A0A133N763"/>
<name>A0A133N763_9FUSO</name>
<accession>A0A133N763</accession>
<dbReference type="STRING" id="134605.HMPREF3206_01835"/>
<reference evidence="3" key="1">
    <citation type="submission" date="2016-01" db="EMBL/GenBank/DDBJ databases">
        <authorList>
            <person name="Mitreva M."/>
            <person name="Pepin K.H."/>
            <person name="Mihindukulasuriya K.A."/>
            <person name="Fulton R."/>
            <person name="Fronick C."/>
            <person name="O'Laughlin M."/>
            <person name="Miner T."/>
            <person name="Herter B."/>
            <person name="Rosa B.A."/>
            <person name="Cordes M."/>
            <person name="Tomlinson C."/>
            <person name="Wollam A."/>
            <person name="Palsikar V.B."/>
            <person name="Mardis E.R."/>
            <person name="Wilson R.K."/>
        </authorList>
    </citation>
    <scope>NUCLEOTIDE SEQUENCE [LARGE SCALE GENOMIC DNA]</scope>
    <source>
        <strain evidence="3">CMW8396</strain>
    </source>
</reference>
<dbReference type="PATRIC" id="fig|134605.3.peg.1814"/>
<organism evidence="2 3">
    <name type="scientific">Fusobacterium equinum</name>
    <dbReference type="NCBI Taxonomy" id="134605"/>
    <lineage>
        <taxon>Bacteria</taxon>
        <taxon>Fusobacteriati</taxon>
        <taxon>Fusobacteriota</taxon>
        <taxon>Fusobacteriia</taxon>
        <taxon>Fusobacteriales</taxon>
        <taxon>Fusobacteriaceae</taxon>
        <taxon>Fusobacterium</taxon>
    </lineage>
</organism>
<dbReference type="Proteomes" id="UP000070617">
    <property type="component" value="Unassembled WGS sequence"/>
</dbReference>
<feature type="signal peptide" evidence="1">
    <location>
        <begin position="1"/>
        <end position="20"/>
    </location>
</feature>
<sequence>MKKITFLFFIFLLLPSKIFAFSFDTEVKKYYDIPKIQKNFPTSKVRRQNASYDAITIENNFQGYTIILAHFDTPIQAKSFFYQTIQDAAKQNLKLFLSENGYTTLLDIDRGIIYGILTEEENCISVRFTNIDTISEILPILDKNIDSWKMI</sequence>
<proteinExistence type="predicted"/>
<dbReference type="EMBL" id="LRPX01000104">
    <property type="protein sequence ID" value="KXA12117.1"/>
    <property type="molecule type" value="Genomic_DNA"/>
</dbReference>
<dbReference type="RefSeq" id="WP_008801977.1">
    <property type="nucleotide sequence ID" value="NZ_KQ956579.1"/>
</dbReference>
<protein>
    <submittedName>
        <fullName evidence="2">Uncharacterized protein</fullName>
    </submittedName>
</protein>
<evidence type="ECO:0000313" key="3">
    <source>
        <dbReference type="Proteomes" id="UP000070617"/>
    </source>
</evidence>
<keyword evidence="3" id="KW-1185">Reference proteome</keyword>
<gene>
    <name evidence="2" type="ORF">HMPREF3206_01835</name>
</gene>